<feature type="region of interest" description="Disordered" evidence="1">
    <location>
        <begin position="254"/>
        <end position="330"/>
    </location>
</feature>
<feature type="compositionally biased region" description="Low complexity" evidence="1">
    <location>
        <begin position="1383"/>
        <end position="1402"/>
    </location>
</feature>
<protein>
    <submittedName>
        <fullName evidence="2">Uncharacterized protein</fullName>
    </submittedName>
</protein>
<feature type="compositionally biased region" description="Polar residues" evidence="1">
    <location>
        <begin position="1269"/>
        <end position="1285"/>
    </location>
</feature>
<feature type="compositionally biased region" description="Polar residues" evidence="1">
    <location>
        <begin position="510"/>
        <end position="530"/>
    </location>
</feature>
<keyword evidence="3" id="KW-1185">Reference proteome</keyword>
<feature type="region of interest" description="Disordered" evidence="1">
    <location>
        <begin position="378"/>
        <end position="400"/>
    </location>
</feature>
<name>W6MUW1_9ASCO</name>
<feature type="compositionally biased region" description="Polar residues" evidence="1">
    <location>
        <begin position="1157"/>
        <end position="1168"/>
    </location>
</feature>
<feature type="compositionally biased region" description="Polar residues" evidence="1">
    <location>
        <begin position="1366"/>
        <end position="1382"/>
    </location>
</feature>
<accession>W6MUW1</accession>
<feature type="region of interest" description="Disordered" evidence="1">
    <location>
        <begin position="1428"/>
        <end position="1639"/>
    </location>
</feature>
<feature type="compositionally biased region" description="Low complexity" evidence="1">
    <location>
        <begin position="1916"/>
        <end position="1934"/>
    </location>
</feature>
<gene>
    <name evidence="2" type="ORF">KUCA_T00001921001</name>
</gene>
<feature type="compositionally biased region" description="Polar residues" evidence="1">
    <location>
        <begin position="1019"/>
        <end position="1075"/>
    </location>
</feature>
<feature type="compositionally biased region" description="Low complexity" evidence="1">
    <location>
        <begin position="595"/>
        <end position="619"/>
    </location>
</feature>
<feature type="compositionally biased region" description="Low complexity" evidence="1">
    <location>
        <begin position="1288"/>
        <end position="1309"/>
    </location>
</feature>
<feature type="compositionally biased region" description="Polar residues" evidence="1">
    <location>
        <begin position="1589"/>
        <end position="1599"/>
    </location>
</feature>
<feature type="compositionally biased region" description="Acidic residues" evidence="1">
    <location>
        <begin position="87"/>
        <end position="97"/>
    </location>
</feature>
<feature type="compositionally biased region" description="Polar residues" evidence="1">
    <location>
        <begin position="1457"/>
        <end position="1485"/>
    </location>
</feature>
<dbReference type="STRING" id="1382522.W6MUW1"/>
<feature type="compositionally biased region" description="Low complexity" evidence="1">
    <location>
        <begin position="1169"/>
        <end position="1190"/>
    </location>
</feature>
<reference evidence="2" key="1">
    <citation type="submission" date="2013-12" db="EMBL/GenBank/DDBJ databases">
        <authorList>
            <person name="Genoscope - CEA"/>
        </authorList>
    </citation>
    <scope>NUCLEOTIDE SEQUENCE</scope>
    <source>
        <strain evidence="2">CBS 1993</strain>
    </source>
</reference>
<dbReference type="RefSeq" id="XP_022457960.1">
    <property type="nucleotide sequence ID" value="XM_022604150.1"/>
</dbReference>
<feature type="compositionally biased region" description="Polar residues" evidence="1">
    <location>
        <begin position="852"/>
        <end position="883"/>
    </location>
</feature>
<feature type="compositionally biased region" description="Polar residues" evidence="1">
    <location>
        <begin position="1245"/>
        <end position="1254"/>
    </location>
</feature>
<feature type="compositionally biased region" description="Polar residues" evidence="1">
    <location>
        <begin position="147"/>
        <end position="165"/>
    </location>
</feature>
<dbReference type="HOGENOM" id="CLU_234562_0_0_1"/>
<feature type="compositionally biased region" description="Low complexity" evidence="1">
    <location>
        <begin position="1763"/>
        <end position="1812"/>
    </location>
</feature>
<feature type="compositionally biased region" description="Gly residues" evidence="1">
    <location>
        <begin position="1572"/>
        <end position="1582"/>
    </location>
</feature>
<dbReference type="Proteomes" id="UP000019384">
    <property type="component" value="Unassembled WGS sequence"/>
</dbReference>
<feature type="compositionally biased region" description="Low complexity" evidence="1">
    <location>
        <begin position="708"/>
        <end position="725"/>
    </location>
</feature>
<feature type="compositionally biased region" description="Gly residues" evidence="1">
    <location>
        <begin position="968"/>
        <end position="987"/>
    </location>
</feature>
<feature type="compositionally biased region" description="Low complexity" evidence="1">
    <location>
        <begin position="1867"/>
        <end position="1889"/>
    </location>
</feature>
<evidence type="ECO:0000313" key="2">
    <source>
        <dbReference type="EMBL" id="CDK25950.1"/>
    </source>
</evidence>
<feature type="compositionally biased region" description="Polar residues" evidence="1">
    <location>
        <begin position="1833"/>
        <end position="1863"/>
    </location>
</feature>
<feature type="compositionally biased region" description="Polar residues" evidence="1">
    <location>
        <begin position="1"/>
        <end position="12"/>
    </location>
</feature>
<evidence type="ECO:0000256" key="1">
    <source>
        <dbReference type="SAM" id="MobiDB-lite"/>
    </source>
</evidence>
<feature type="compositionally biased region" description="Polar residues" evidence="1">
    <location>
        <begin position="1501"/>
        <end position="1542"/>
    </location>
</feature>
<feature type="region of interest" description="Disordered" evidence="1">
    <location>
        <begin position="1"/>
        <end position="190"/>
    </location>
</feature>
<sequence length="1963" mass="193398">MSANANLPSTASRPVATGETGRTAGVREGVDEVRNIPRNAQIPGGFPTSGTEPSAGVTGASQGSYTHHQQPRSYDPASPSGRHTAAYDDEFSDEEDLSKDRESQGGFIQTAKSFFGRGGSVDSSSSKGHRKSASTGVPTTVTSSSPYGDNSGLSGERSSQQTHGTTHGDASINPEFETKPASGTGVSSYIPGAAALGLGTAAASNKGNLSKHYKDVTPGVNAPVLNENVVAANDNANQKYSSLVDPVVSDREISQAGNLKKNRESDLYSSSSNTGAKGVSQSNNPKSVSHGAQSGVTSAGVASTGNDNYTTTERTPTGIAGSNVGGRGYKEGVQDQDFTYGTSATEDSLKKTAVGAGGVVGAAAGAAVGLAASLGLTGEGQDQTANTNDRRTGYNESKSGYDADYNGAGTTGATGVAGTHGVTTGTGSASTGGSSDYTTNFKGYGDQRGNDNSAPIGSRGEQVSGYPHEYASTNTGAGGTHTGTGNAAVAAGAVGAGTGAIGVTHLDKTPASQGTQNQTSGVYEGSNTQAPIRGNTAGDSGYSAGSASSPGYDQSGVEEEGTPKKKGLLNKIMGKNKKDDQHQTLDQSKGRNEGHGNAAAGGAAGGAASAAAVAGAGAAYKSHQGGGNLKDTGISGGKAAYGDYSKGTGSANKSGAHSGYDQTRDLGQGSGQHAHSKQPGQPTNYQSGQQEIPSQSHGNQGGTQGQSGIAAGALGTAGAAGAGAAYKSHQGGGDLKDIGTSGGNAFYSDYSKGKGEQGNADNTYGQTGEGYGQTGQSGHTGHTGQTGQTGYQTSEQSGQSGHGKQALAGGALGTAGVAGAGAAYKAHQGGGDLKNTGISGGKAAYSDYSKGGQDTSKTSGTQSGTYAQQSGSDYGRGNTTGASVASVKNAPGAKSDLQGRNAGYATGSENLGARDASGQYGSEGTNPQYSSHGNANPSGNVRSDAGFGSTSDQPQTLDPRESDHSGAKGSGGFLAGAAGVLGLGHLVGGTNSSPTDEQAGTAGLGNTGERTVESGNVPVHSQSEYPTTTDHGTTSQGFTSQDTNPYQEYSQTSKGSTRGATKATSKGTSRGTQGQFHEVPEVEEMSARGKNTSGGQSQALGGGALGAAGVAGAGAAYKSHQGGGDLKNTGISGGKAAYSDYSQGGKQTGYDDYARSGNDQTRQAGGYNQQSTQQAYPQQSDEKFGSQPKGSQGGSHGKSGLAAGALGTAGVAGAGAAYKSQQGGKDLKETGLSGGKAAYGDYSKNKQPQSSGNKSGDYVDQGITGGQSGQYSGNDQSGKAASHGQSGYGTSDQYDQYGGDYQQTSQGQTQGQGHGGQALAGGALGAAGVAGAGAAYKSQQGGKDLKQTGLDGGKAAYSDYSKAKGGSTSKSDPTGRQSQTYNQGLQSSGQKSSLQGQQKDQSASTGQGKQGLAAGGLAGAGAAGAAGAGAAYKSHQAGGNLKDTGISGGKAAYTDYSKGNKQSAGAGQGYSQNQSDAAYQSQQGKKYQDTGAYQEYPAGTQGKNAGLTGTSGTDRNASGGYQASQQQKTSGVSQQNQYQETVSDYPRAGGYDSSALGSAPRGTDHHETLVGVGAGAGAGAVGAGALANEGSNNPSSPSTSEKKKKKGLFGLGKKKSPEPSRYGPVQKGTVFQGEPAGEQGYGGGYGGAATGAATGAGVGAGAAGAGAGSGAGTRSGYGAGDADTSKYGGQQGNAYNNADVKVEPIDPSMVSAADASLLDAAARDAQANQTGAFAYYKNDPNLGGIAAVPDHQVRSGGQGAQGAGYATQSAQGGQGTGYASQGTKGSQSGYGTQGTTKGTQTGYGTQGTAGDYGTQGGQTTGYSSQGTKGSRGDQGTQSAGYGTQRSEYGTQGTKGTRGNQGLQNAEYGTQGDQTTGYGTQGTKGTRGTQGTQGAGYGSQGTQNAGYGSENAGYGSQGTQNAQGAQGTRGAGNNASGSQYVDEGAEGPKKQGLVPKIKRALKGE</sequence>
<feature type="compositionally biased region" description="Low complexity" evidence="1">
    <location>
        <begin position="776"/>
        <end position="807"/>
    </location>
</feature>
<feature type="compositionally biased region" description="Low complexity" evidence="1">
    <location>
        <begin position="1198"/>
        <end position="1217"/>
    </location>
</feature>
<feature type="compositionally biased region" description="Polar residues" evidence="1">
    <location>
        <begin position="267"/>
        <end position="315"/>
    </location>
</feature>
<dbReference type="GeneID" id="34519348"/>
<feature type="compositionally biased region" description="Polar residues" evidence="1">
    <location>
        <begin position="678"/>
        <end position="698"/>
    </location>
</feature>
<feature type="region of interest" description="Disordered" evidence="1">
    <location>
        <begin position="445"/>
        <end position="479"/>
    </location>
</feature>
<feature type="compositionally biased region" description="Low complexity" evidence="1">
    <location>
        <begin position="133"/>
        <end position="146"/>
    </location>
</feature>
<evidence type="ECO:0000313" key="3">
    <source>
        <dbReference type="Proteomes" id="UP000019384"/>
    </source>
</evidence>
<reference evidence="2" key="2">
    <citation type="submission" date="2014-02" db="EMBL/GenBank/DDBJ databases">
        <title>Complete DNA sequence of /Kuraishia capsulata/ illustrates novel genomic features among budding yeasts (/Saccharomycotina/).</title>
        <authorList>
            <person name="Morales L."/>
            <person name="Noel B."/>
            <person name="Porcel B."/>
            <person name="Marcet-Houben M."/>
            <person name="Hullo M-F."/>
            <person name="Sacerdot C."/>
            <person name="Tekaia F."/>
            <person name="Leh-Louis V."/>
            <person name="Despons L."/>
            <person name="Khanna V."/>
            <person name="Aury J-M."/>
            <person name="Barbe V."/>
            <person name="Couloux A."/>
            <person name="Labadie K."/>
            <person name="Pelletier E."/>
            <person name="Souciet J-L."/>
            <person name="Boekhout T."/>
            <person name="Gabaldon T."/>
            <person name="Wincker P."/>
            <person name="Dujon B."/>
        </authorList>
    </citation>
    <scope>NUCLEOTIDE SEQUENCE</scope>
    <source>
        <strain evidence="2">CBS 1993</strain>
    </source>
</reference>
<feature type="compositionally biased region" description="Gly residues" evidence="1">
    <location>
        <begin position="1310"/>
        <end position="1331"/>
    </location>
</feature>
<feature type="region of interest" description="Disordered" evidence="1">
    <location>
        <begin position="1746"/>
        <end position="1963"/>
    </location>
</feature>
<feature type="region of interest" description="Disordered" evidence="1">
    <location>
        <begin position="1659"/>
        <end position="1691"/>
    </location>
</feature>
<feature type="compositionally biased region" description="Gly residues" evidence="1">
    <location>
        <begin position="1100"/>
        <end position="1112"/>
    </location>
</feature>
<feature type="compositionally biased region" description="Low complexity" evidence="1">
    <location>
        <begin position="537"/>
        <end position="553"/>
    </location>
</feature>
<feature type="region of interest" description="Disordered" evidence="1">
    <location>
        <begin position="825"/>
        <end position="1414"/>
    </location>
</feature>
<proteinExistence type="predicted"/>
<organism evidence="2 3">
    <name type="scientific">Kuraishia capsulata CBS 1993</name>
    <dbReference type="NCBI Taxonomy" id="1382522"/>
    <lineage>
        <taxon>Eukaryota</taxon>
        <taxon>Fungi</taxon>
        <taxon>Dikarya</taxon>
        <taxon>Ascomycota</taxon>
        <taxon>Saccharomycotina</taxon>
        <taxon>Pichiomycetes</taxon>
        <taxon>Pichiales</taxon>
        <taxon>Pichiaceae</taxon>
        <taxon>Kuraishia</taxon>
    </lineage>
</organism>
<dbReference type="EMBL" id="HG793126">
    <property type="protein sequence ID" value="CDK25950.1"/>
    <property type="molecule type" value="Genomic_DNA"/>
</dbReference>
<feature type="compositionally biased region" description="Polar residues" evidence="1">
    <location>
        <begin position="919"/>
        <end position="941"/>
    </location>
</feature>
<feature type="compositionally biased region" description="Polar residues" evidence="1">
    <location>
        <begin position="59"/>
        <end position="72"/>
    </location>
</feature>
<feature type="compositionally biased region" description="Basic and acidic residues" evidence="1">
    <location>
        <begin position="576"/>
        <end position="594"/>
    </location>
</feature>
<feature type="compositionally biased region" description="Gly residues" evidence="1">
    <location>
        <begin position="1659"/>
        <end position="1679"/>
    </location>
</feature>
<feature type="region of interest" description="Disordered" evidence="1">
    <location>
        <begin position="505"/>
        <end position="807"/>
    </location>
</feature>